<feature type="domain" description="Bacterial Ig-like" evidence="3">
    <location>
        <begin position="427"/>
        <end position="517"/>
    </location>
</feature>
<dbReference type="Pfam" id="PF17936">
    <property type="entry name" value="Big_6"/>
    <property type="match status" value="6"/>
</dbReference>
<proteinExistence type="predicted"/>
<feature type="compositionally biased region" description="Low complexity" evidence="1">
    <location>
        <begin position="354"/>
        <end position="363"/>
    </location>
</feature>
<feature type="compositionally biased region" description="Low complexity" evidence="1">
    <location>
        <begin position="158"/>
        <end position="174"/>
    </location>
</feature>
<dbReference type="PROSITE" id="PS00330">
    <property type="entry name" value="HEMOLYSIN_CALCIUM"/>
    <property type="match status" value="2"/>
</dbReference>
<name>A0A7M2GJR4_SPHSA</name>
<feature type="domain" description="Bacterial Ig-like" evidence="3">
    <location>
        <begin position="1002"/>
        <end position="1093"/>
    </location>
</feature>
<feature type="domain" description="Bacterial Ig" evidence="2">
    <location>
        <begin position="340"/>
        <end position="410"/>
    </location>
</feature>
<evidence type="ECO:0000259" key="4">
    <source>
        <dbReference type="Pfam" id="PF22783"/>
    </source>
</evidence>
<dbReference type="GO" id="GO:0005509">
    <property type="term" value="F:calcium ion binding"/>
    <property type="evidence" value="ECO:0007669"/>
    <property type="project" value="InterPro"/>
</dbReference>
<dbReference type="InterPro" id="IPR014756">
    <property type="entry name" value="Ig_E-set"/>
</dbReference>
<protein>
    <submittedName>
        <fullName evidence="5">BapA prefix-like domain-containing protein</fullName>
    </submittedName>
</protein>
<dbReference type="InterPro" id="IPR001343">
    <property type="entry name" value="Hemolysn_Ca-bd"/>
</dbReference>
<dbReference type="KEGG" id="sbar:H5V43_03250"/>
<feature type="domain" description="Biofilm-associated protein BapA-like prefix-like" evidence="4">
    <location>
        <begin position="4"/>
        <end position="95"/>
    </location>
</feature>
<dbReference type="Gene3D" id="2.150.10.10">
    <property type="entry name" value="Serralysin-like metalloprotease, C-terminal"/>
    <property type="match status" value="1"/>
</dbReference>
<dbReference type="Gene3D" id="2.60.40.10">
    <property type="entry name" value="Immunoglobulins"/>
    <property type="match status" value="6"/>
</dbReference>
<dbReference type="Gene3D" id="3.30.420.430">
    <property type="match status" value="7"/>
</dbReference>
<feature type="domain" description="Bacterial Ig-like" evidence="3">
    <location>
        <begin position="1117"/>
        <end position="1196"/>
    </location>
</feature>
<dbReference type="SUPFAM" id="SSF51120">
    <property type="entry name" value="beta-Roll"/>
    <property type="match status" value="1"/>
</dbReference>
<dbReference type="Pfam" id="PF22783">
    <property type="entry name" value="BapA_N"/>
    <property type="match status" value="1"/>
</dbReference>
<evidence type="ECO:0000259" key="2">
    <source>
        <dbReference type="Pfam" id="PF17936"/>
    </source>
</evidence>
<feature type="domain" description="Bacterial Ig" evidence="2">
    <location>
        <begin position="248"/>
        <end position="325"/>
    </location>
</feature>
<dbReference type="EMBL" id="CP060035">
    <property type="protein sequence ID" value="QOT72199.1"/>
    <property type="molecule type" value="Genomic_DNA"/>
</dbReference>
<dbReference type="InterPro" id="IPR044016">
    <property type="entry name" value="Big_13"/>
</dbReference>
<evidence type="ECO:0000259" key="3">
    <source>
        <dbReference type="Pfam" id="PF19077"/>
    </source>
</evidence>
<dbReference type="NCBIfam" id="NF033510">
    <property type="entry name" value="Ca_tandemer"/>
    <property type="match status" value="14"/>
</dbReference>
<feature type="domain" description="Bacterial Ig-like" evidence="3">
    <location>
        <begin position="822"/>
        <end position="901"/>
    </location>
</feature>
<feature type="domain" description="Bacterial Ig-like" evidence="3">
    <location>
        <begin position="1328"/>
        <end position="1407"/>
    </location>
</feature>
<feature type="region of interest" description="Disordered" evidence="1">
    <location>
        <begin position="147"/>
        <end position="193"/>
    </location>
</feature>
<dbReference type="RefSeq" id="WP_193666763.1">
    <property type="nucleotide sequence ID" value="NZ_CP060035.1"/>
</dbReference>
<dbReference type="Pfam" id="PF19077">
    <property type="entry name" value="Big_13"/>
    <property type="match status" value="8"/>
</dbReference>
<dbReference type="InterPro" id="IPR048051">
    <property type="entry name" value="BapA-like_prefix-like"/>
</dbReference>
<dbReference type="NCBIfam" id="NF033677">
    <property type="entry name" value="biofilm_BapA_N"/>
    <property type="match status" value="1"/>
</dbReference>
<feature type="domain" description="Bacterial Ig" evidence="2">
    <location>
        <begin position="903"/>
        <end position="982"/>
    </location>
</feature>
<dbReference type="InterPro" id="IPR011049">
    <property type="entry name" value="Serralysin-like_metalloprot_C"/>
</dbReference>
<organism evidence="5 6">
    <name type="scientific">Sphingobium fuliginis (strain ATCC 27551)</name>
    <dbReference type="NCBI Taxonomy" id="336203"/>
    <lineage>
        <taxon>Bacteria</taxon>
        <taxon>Pseudomonadati</taxon>
        <taxon>Pseudomonadota</taxon>
        <taxon>Alphaproteobacteria</taxon>
        <taxon>Sphingomonadales</taxon>
        <taxon>Sphingomonadaceae</taxon>
        <taxon>Sphingobium</taxon>
    </lineage>
</organism>
<feature type="compositionally biased region" description="Gly residues" evidence="1">
    <location>
        <begin position="147"/>
        <end position="157"/>
    </location>
</feature>
<feature type="domain" description="Bacterial Ig" evidence="2">
    <location>
        <begin position="711"/>
        <end position="790"/>
    </location>
</feature>
<accession>A0A7M2GJR4</accession>
<dbReference type="InterPro" id="IPR013783">
    <property type="entry name" value="Ig-like_fold"/>
</dbReference>
<reference evidence="6" key="1">
    <citation type="submission" date="2020-08" db="EMBL/GenBank/DDBJ databases">
        <title>Complete genome sequence of Sphingobium barthaii strain KK22, a high-molecular-weight polycyclic aromatic hydrocarbon-degrading soil bacterium.</title>
        <authorList>
            <person name="Mori J.F."/>
            <person name="Kanaly R.A."/>
        </authorList>
    </citation>
    <scope>NUCLEOTIDE SEQUENCE [LARGE SCALE GENOMIC DNA]</scope>
    <source>
        <strain evidence="6">KK22</strain>
    </source>
</reference>
<evidence type="ECO:0000313" key="6">
    <source>
        <dbReference type="Proteomes" id="UP000593663"/>
    </source>
</evidence>
<sequence>MDKRIDITVRQTGATQTHVVQQQNAVIQAQGGSAIKVTAARSEVTAMRREGDDLILHFADGTAVRLEGYFNCPPGDIADLIFLEPGNGQQWLTDLGSEACYLPTDTTTEALSYSFAPAGAAGGLSGGLLAGLGAVAAGIGVAAAAGGGGGGGGGSDGGTAVDSTPPAAPTVAPTNGRSLSGSAEAGSTVRIDVNGDGSVDATATADNAGRWSYTPATPIGDGVTVRVTAVDAAGNASPSTSVTVDAAAPPAPVINPSNGTALGGTAEAGATIGLDLDGDGDVDATTTADASGNWNYTPSTPIPDGTTVTAVATDAVGNSSAPASIDIDAVPPAAPLVDPSNGTELTGTAEPGATVGIDSDGDGTIDTTVPVDDQGNWSHVPATPIADGTTVEVVATDPSGNTSSPATVVVDATAPAIPVVGNVVDDVGTTTGPVANGGSTDDTTPTLSGSGVEANAIVSVYDGGALLGTVVADTSGNWNFTPTTPLLEGTHSFTVTATDGTGNVSAASAAYVLTVDTSAPAAPLLAPTDGTTVSGSAEGGATIDLDTDGDGLSDATTVADASGDWSITLASPLANGTVISAIATDAAGNSSTPDTVTVDTGLDTTPPAIPTIGAVADDVGAILGAVANGGSTDDMTPTLSGTGVEANAIVSVYDGGTLLGTAAVDGSGNWNFTPTAPLGEGTHSLTVTATDAAGNVSAASAAYVLTVDTSAPATPVLAPTDGTTISGTAEAGATIALDTDGDGISDETTTVDASGDWSITPASPLANGTVVTAIAIDAAGNSSTPDTVTADTGLDTTPPAIPGIGGVADDVGAILGPIANGGSTDDTVPTLSGTGVEANAIVSVYDGSTLLGTTSADGSGNWSFAPTAPLGEGTHSFTVTATDAAGNVSAASAAYVLTVDTSAPAAPILAPSDGTTLSGIAEAGAIIDLDTDGDGVFDETTTADASGDWSITLASPLANGTVVNAIATDAAGNSSLAGAVTVNTGLDTTPPAVPSIAAVADDAGSILGPVANGGITDDATPTLSGLGVEANAIISVYDGSTLLGTATSDALGNWSFTPTTPLGAGSHSFTVTATDAAGNESAASAAYALTVDTVASIPTITGMTDNAGSVLGGVISGGTTDDTTPTLSGTGAEANASISIYDGNILLGTATADASGNWSFTPTTPLGEGLHSFTATATDAAGNVSLASAAYAVTIDLTVPPVPTITGASDNAGSILGGVISGGSTDDTTPTLSGTGAEANGTVSVYDGSTLLGTATADVSGNWNFTPTAPLGEGPHSFTAVGVDAAGNASIASTPYALTIDLTVPAAPTITGVSDNVGSVLGAVALGGATDDTTPTISGTGAEANANVSVYDGGTLLGTATADGSGNWNFTPTTPLGNGPHSFTAVVTDAVGNAGLASAPYAIAIDTVAPTATVAITALRDDTQVVGDWATDDTSPTITGTLSAPLAGGERVEVSLDGGATWTQAATSGTSWSYGPGTLGAGGHVVNVRVVDAVGNVGSTAAQPITITNVNDAPIVLASDSSLLGLVSAEALGLLDIGSQAFVAIDPENSLQSVVLDFTPLLTVGTQVFTVSQDLATELGLAVNVNNQFVTVLGTPVSTISSTMTITALDGGPIDNMAINELLRAVHFNSPLGLNVNLLSGISITATDTAGASRTDNAASLLDANLLNTLLGGSSDPTILEGTAGVNILTGTAANEHLYGYGGADILQGGGGNDILRGGAGADTLDGGTGNDILLFDAADTLIDGGAGADALLVRGDSSVSLNLDAATNIRNMERIDLGVGDTGHSLTLTEAGIIQATDANRQLIITGENNDSVTMTGAVHVGQALVDNHAYEQYSLGTTTVLIEDPVLVVV</sequence>
<feature type="domain" description="Bacterial Ig-like" evidence="3">
    <location>
        <begin position="624"/>
        <end position="709"/>
    </location>
</feature>
<dbReference type="InterPro" id="IPR041498">
    <property type="entry name" value="Big_6"/>
</dbReference>
<feature type="region of interest" description="Disordered" evidence="1">
    <location>
        <begin position="343"/>
        <end position="363"/>
    </location>
</feature>
<dbReference type="Proteomes" id="UP000593663">
    <property type="component" value="Chromosome 1"/>
</dbReference>
<dbReference type="PRINTS" id="PR00313">
    <property type="entry name" value="CABNDNGRPT"/>
</dbReference>
<dbReference type="SUPFAM" id="SSF81296">
    <property type="entry name" value="E set domains"/>
    <property type="match status" value="1"/>
</dbReference>
<evidence type="ECO:0000313" key="5">
    <source>
        <dbReference type="EMBL" id="QOT72199.1"/>
    </source>
</evidence>
<feature type="domain" description="Bacterial Ig" evidence="2">
    <location>
        <begin position="166"/>
        <end position="244"/>
    </location>
</feature>
<feature type="domain" description="Bacterial Ig-like" evidence="3">
    <location>
        <begin position="1416"/>
        <end position="1507"/>
    </location>
</feature>
<gene>
    <name evidence="5" type="ORF">H5V43_03250</name>
</gene>
<feature type="domain" description="Bacterial Ig-like" evidence="3">
    <location>
        <begin position="1222"/>
        <end position="1301"/>
    </location>
</feature>
<feature type="domain" description="Bacterial Ig" evidence="2">
    <location>
        <begin position="519"/>
        <end position="598"/>
    </location>
</feature>
<dbReference type="Pfam" id="PF00353">
    <property type="entry name" value="HemolysinCabind"/>
    <property type="match status" value="1"/>
</dbReference>
<dbReference type="InterPro" id="IPR018511">
    <property type="entry name" value="Hemolysin-typ_Ca-bd_CS"/>
</dbReference>
<evidence type="ECO:0000256" key="1">
    <source>
        <dbReference type="SAM" id="MobiDB-lite"/>
    </source>
</evidence>